<dbReference type="Pfam" id="PF10988">
    <property type="entry name" value="DUF2807"/>
    <property type="match status" value="1"/>
</dbReference>
<dbReference type="RefSeq" id="WP_089218348.1">
    <property type="nucleotide sequence ID" value="NZ_FZOS01000003.1"/>
</dbReference>
<keyword evidence="3" id="KW-1185">Reference proteome</keyword>
<evidence type="ECO:0000313" key="3">
    <source>
        <dbReference type="Proteomes" id="UP000198281"/>
    </source>
</evidence>
<name>A0A239CVK7_9SPHN</name>
<proteinExistence type="predicted"/>
<dbReference type="OrthoDB" id="7841570at2"/>
<organism evidence="2 3">
    <name type="scientific">Edaphosphingomonas laterariae</name>
    <dbReference type="NCBI Taxonomy" id="861865"/>
    <lineage>
        <taxon>Bacteria</taxon>
        <taxon>Pseudomonadati</taxon>
        <taxon>Pseudomonadota</taxon>
        <taxon>Alphaproteobacteria</taxon>
        <taxon>Sphingomonadales</taxon>
        <taxon>Rhizorhabdaceae</taxon>
        <taxon>Edaphosphingomonas</taxon>
    </lineage>
</organism>
<gene>
    <name evidence="2" type="ORF">SAMN06295912_10344</name>
</gene>
<reference evidence="3" key="1">
    <citation type="submission" date="2017-06" db="EMBL/GenBank/DDBJ databases">
        <authorList>
            <person name="Varghese N."/>
            <person name="Submissions S."/>
        </authorList>
    </citation>
    <scope>NUCLEOTIDE SEQUENCE [LARGE SCALE GENOMIC DNA]</scope>
    <source>
        <strain evidence="3">LNB2</strain>
    </source>
</reference>
<sequence length="243" mass="24179">MRFGLLIMPLVVLAGCGDIGQAEVSHSETGKAGTAGSRQYALTGFDKISLEGPDDVTVRVGPAASVRAEGDDAVLDRMEIVVVDNELRVKRKKDSWNTNGPKGAAKVTVTLPQLAEAAIAGSGDMRIDRVKGRAFSGSVAGSGDLAVGALEAETVDLSIAGSGDITITGTAQKVSSSIAGSGNIEGAGLTSDAASITTAGSGDTSLGVRQTASVTLIGSGNATITGGAKCSVRKLGSGDARCG</sequence>
<dbReference type="AlphaFoldDB" id="A0A239CVK7"/>
<dbReference type="InterPro" id="IPR021255">
    <property type="entry name" value="DUF2807"/>
</dbReference>
<dbReference type="PROSITE" id="PS51257">
    <property type="entry name" value="PROKAR_LIPOPROTEIN"/>
    <property type="match status" value="1"/>
</dbReference>
<dbReference type="Proteomes" id="UP000198281">
    <property type="component" value="Unassembled WGS sequence"/>
</dbReference>
<evidence type="ECO:0000313" key="2">
    <source>
        <dbReference type="EMBL" id="SNS23691.1"/>
    </source>
</evidence>
<accession>A0A239CVK7</accession>
<evidence type="ECO:0000259" key="1">
    <source>
        <dbReference type="Pfam" id="PF10988"/>
    </source>
</evidence>
<feature type="domain" description="Putative auto-transporter adhesin head GIN" evidence="1">
    <location>
        <begin position="44"/>
        <end position="227"/>
    </location>
</feature>
<protein>
    <submittedName>
        <fullName evidence="2">Putative auto-transporter adhesin, head GIN domain</fullName>
    </submittedName>
</protein>
<dbReference type="EMBL" id="FZOS01000003">
    <property type="protein sequence ID" value="SNS23691.1"/>
    <property type="molecule type" value="Genomic_DNA"/>
</dbReference>
<dbReference type="Gene3D" id="2.160.20.120">
    <property type="match status" value="1"/>
</dbReference>